<proteinExistence type="inferred from homology"/>
<evidence type="ECO:0000259" key="8">
    <source>
        <dbReference type="Pfam" id="PF03458"/>
    </source>
</evidence>
<evidence type="ECO:0000256" key="2">
    <source>
        <dbReference type="ARBA" id="ARBA00008193"/>
    </source>
</evidence>
<feature type="transmembrane region" description="Helical" evidence="7">
    <location>
        <begin position="91"/>
        <end position="110"/>
    </location>
</feature>
<keyword evidence="6 7" id="KW-0472">Membrane</keyword>
<dbReference type="PANTHER" id="PTHR30506:SF3">
    <property type="entry name" value="UPF0126 INNER MEMBRANE PROTEIN YADS-RELATED"/>
    <property type="match status" value="1"/>
</dbReference>
<accession>A0A081MZR2</accession>
<feature type="transmembrane region" description="Helical" evidence="7">
    <location>
        <begin position="169"/>
        <end position="189"/>
    </location>
</feature>
<feature type="transmembrane region" description="Helical" evidence="7">
    <location>
        <begin position="6"/>
        <end position="23"/>
    </location>
</feature>
<keyword evidence="10" id="KW-1185">Reference proteome</keyword>
<evidence type="ECO:0000256" key="3">
    <source>
        <dbReference type="ARBA" id="ARBA00022475"/>
    </source>
</evidence>
<keyword evidence="5 7" id="KW-1133">Transmembrane helix</keyword>
<evidence type="ECO:0000313" key="10">
    <source>
        <dbReference type="Proteomes" id="UP000028006"/>
    </source>
</evidence>
<dbReference type="AlphaFoldDB" id="A0A081MZR2"/>
<evidence type="ECO:0000256" key="1">
    <source>
        <dbReference type="ARBA" id="ARBA00004651"/>
    </source>
</evidence>
<comment type="caution">
    <text evidence="9">The sequence shown here is derived from an EMBL/GenBank/DDBJ whole genome shotgun (WGS) entry which is preliminary data.</text>
</comment>
<dbReference type="RefSeq" id="WP_034879440.1">
    <property type="nucleotide sequence ID" value="NZ_JOKG01000006.1"/>
</dbReference>
<feature type="domain" description="Glycine transporter" evidence="8">
    <location>
        <begin position="6"/>
        <end position="79"/>
    </location>
</feature>
<evidence type="ECO:0000256" key="6">
    <source>
        <dbReference type="ARBA" id="ARBA00023136"/>
    </source>
</evidence>
<feature type="transmembrane region" description="Helical" evidence="7">
    <location>
        <begin position="62"/>
        <end position="79"/>
    </location>
</feature>
<dbReference type="Pfam" id="PF03458">
    <property type="entry name" value="Gly_transporter"/>
    <property type="match status" value="2"/>
</dbReference>
<protein>
    <submittedName>
        <fullName evidence="9">Membrane protein</fullName>
    </submittedName>
</protein>
<keyword evidence="4 7" id="KW-0812">Transmembrane</keyword>
<evidence type="ECO:0000256" key="5">
    <source>
        <dbReference type="ARBA" id="ARBA00022989"/>
    </source>
</evidence>
<dbReference type="GO" id="GO:0005886">
    <property type="term" value="C:plasma membrane"/>
    <property type="evidence" value="ECO:0007669"/>
    <property type="project" value="UniProtKB-SubCell"/>
</dbReference>
<comment type="subcellular location">
    <subcellularLocation>
        <location evidence="1">Cell membrane</location>
        <topology evidence="1">Multi-pass membrane protein</topology>
    </subcellularLocation>
</comment>
<reference evidence="9 10" key="1">
    <citation type="submission" date="2014-06" db="EMBL/GenBank/DDBJ databases">
        <title>Whole Genome Sequences of Three Symbiotic Endozoicomonas Bacteria.</title>
        <authorList>
            <person name="Neave M.J."/>
            <person name="Apprill A."/>
            <person name="Voolstra C.R."/>
        </authorList>
    </citation>
    <scope>NUCLEOTIDE SEQUENCE [LARGE SCALE GENOMIC DNA]</scope>
    <source>
        <strain evidence="9 10">LMG 24815</strain>
    </source>
</reference>
<dbReference type="EMBL" id="JOKG01000006">
    <property type="protein sequence ID" value="KEQ11685.1"/>
    <property type="molecule type" value="Genomic_DNA"/>
</dbReference>
<feature type="transmembrane region" description="Helical" evidence="7">
    <location>
        <begin position="30"/>
        <end position="50"/>
    </location>
</feature>
<dbReference type="PANTHER" id="PTHR30506">
    <property type="entry name" value="INNER MEMBRANE PROTEIN"/>
    <property type="match status" value="1"/>
</dbReference>
<evidence type="ECO:0000256" key="4">
    <source>
        <dbReference type="ARBA" id="ARBA00022692"/>
    </source>
</evidence>
<organism evidence="9 10">
    <name type="scientific">Endozoicomonas montiporae</name>
    <dbReference type="NCBI Taxonomy" id="1027273"/>
    <lineage>
        <taxon>Bacteria</taxon>
        <taxon>Pseudomonadati</taxon>
        <taxon>Pseudomonadota</taxon>
        <taxon>Gammaproteobacteria</taxon>
        <taxon>Oceanospirillales</taxon>
        <taxon>Endozoicomonadaceae</taxon>
        <taxon>Endozoicomonas</taxon>
    </lineage>
</organism>
<sequence>MLLYSLDLFGTAVFAISGAWVACRKDMDIFGAMVLAFVTAVGGGTIRDLLLGATPVFWFQDTLYITVIFASTLLAIALRNWHEKARWPLQVADALGLAVFVVIGVGKALTYGAEPVVAVMMGVLTGCGGGAIRDILADEMPNVLRKEVYASAAIAGGAVFVVLNPVLGYALTTVISASLVLFMRLFALYNNISLPRFQLPQVSK</sequence>
<evidence type="ECO:0000313" key="9">
    <source>
        <dbReference type="EMBL" id="KEQ11685.1"/>
    </source>
</evidence>
<gene>
    <name evidence="9" type="ORF">GZ77_24555</name>
</gene>
<keyword evidence="3" id="KW-1003">Cell membrane</keyword>
<dbReference type="InterPro" id="IPR005115">
    <property type="entry name" value="Gly_transporter"/>
</dbReference>
<dbReference type="eggNOG" id="COG2860">
    <property type="taxonomic scope" value="Bacteria"/>
</dbReference>
<dbReference type="Proteomes" id="UP000028006">
    <property type="component" value="Unassembled WGS sequence"/>
</dbReference>
<name>A0A081MZR2_9GAMM</name>
<comment type="similarity">
    <text evidence="2">Belongs to the UPF0126 family.</text>
</comment>
<feature type="domain" description="Glycine transporter" evidence="8">
    <location>
        <begin position="91"/>
        <end position="164"/>
    </location>
</feature>
<evidence type="ECO:0000256" key="7">
    <source>
        <dbReference type="SAM" id="Phobius"/>
    </source>
</evidence>